<proteinExistence type="predicted"/>
<name>A0ABW8W7F7_9PSED</name>
<dbReference type="InterPro" id="IPR014974">
    <property type="entry name" value="DUF1833"/>
</dbReference>
<evidence type="ECO:0000313" key="2">
    <source>
        <dbReference type="Proteomes" id="UP001628646"/>
    </source>
</evidence>
<organism evidence="1 2">
    <name type="scientific">Pseudomonas azerbaijanorientalis</name>
    <dbReference type="NCBI Taxonomy" id="2842350"/>
    <lineage>
        <taxon>Bacteria</taxon>
        <taxon>Pseudomonadati</taxon>
        <taxon>Pseudomonadota</taxon>
        <taxon>Gammaproteobacteria</taxon>
        <taxon>Pseudomonadales</taxon>
        <taxon>Pseudomonadaceae</taxon>
        <taxon>Pseudomonas</taxon>
    </lineage>
</organism>
<reference evidence="1 2" key="1">
    <citation type="submission" date="2024-12" db="EMBL/GenBank/DDBJ databases">
        <title>Pseudomonas species isolated from Lotus nodules promote plant growth.</title>
        <authorList>
            <person name="Yu Y.-H."/>
            <person name="Kurtenbach J."/>
            <person name="Crosbie D."/>
            <person name="Brachmann A."/>
            <person name="Marin M."/>
        </authorList>
    </citation>
    <scope>NUCLEOTIDE SEQUENCE [LARGE SCALE GENOMIC DNA]</scope>
    <source>
        <strain evidence="1 2">PLb11B</strain>
    </source>
</reference>
<accession>A0ABW8W7F7</accession>
<sequence length="161" mass="17617">MSNPINIAYASVGKDLFVDTIEATCSAWATPILICSGYEDRVCGTEDGRTLVFLAMAVEEALPVRDNSGYQNLNIALDNTNGKVQAAIEQARAASSRIVLTKRRYLESNLTYPAERYRLSVLNRQYANDVATLTCGMFDLLGTAFPRNKLNSSVAPGLIFI</sequence>
<dbReference type="RefSeq" id="WP_407800336.1">
    <property type="nucleotide sequence ID" value="NZ_JBJNUX010000004.1"/>
</dbReference>
<dbReference type="EMBL" id="JBJNUY010000005">
    <property type="protein sequence ID" value="MFL8999488.1"/>
    <property type="molecule type" value="Genomic_DNA"/>
</dbReference>
<evidence type="ECO:0000313" key="1">
    <source>
        <dbReference type="EMBL" id="MFL8999488.1"/>
    </source>
</evidence>
<keyword evidence="2" id="KW-1185">Reference proteome</keyword>
<dbReference type="Proteomes" id="UP001628646">
    <property type="component" value="Unassembled WGS sequence"/>
</dbReference>
<protein>
    <submittedName>
        <fullName evidence="1">DUF1833 family protein</fullName>
    </submittedName>
</protein>
<gene>
    <name evidence="1" type="ORF">ACJ8NA_12595</name>
</gene>
<comment type="caution">
    <text evidence="1">The sequence shown here is derived from an EMBL/GenBank/DDBJ whole genome shotgun (WGS) entry which is preliminary data.</text>
</comment>
<dbReference type="Pfam" id="PF08875">
    <property type="entry name" value="DUF1833"/>
    <property type="match status" value="1"/>
</dbReference>